<dbReference type="InterPro" id="IPR044861">
    <property type="entry name" value="IPNS-like_FE2OG_OXY"/>
</dbReference>
<dbReference type="GO" id="GO:0046872">
    <property type="term" value="F:metal ion binding"/>
    <property type="evidence" value="ECO:0007669"/>
    <property type="project" value="UniProtKB-KW"/>
</dbReference>
<evidence type="ECO:0000313" key="4">
    <source>
        <dbReference type="Proteomes" id="UP001143981"/>
    </source>
</evidence>
<feature type="domain" description="Fe2OG dioxygenase" evidence="2">
    <location>
        <begin position="178"/>
        <end position="285"/>
    </location>
</feature>
<gene>
    <name evidence="3" type="ORF">LPJ61_006580</name>
</gene>
<evidence type="ECO:0000313" key="3">
    <source>
        <dbReference type="EMBL" id="KAJ1718535.1"/>
    </source>
</evidence>
<name>A0A9W7XT55_9FUNG</name>
<comment type="similarity">
    <text evidence="1">Belongs to the iron/ascorbate-dependent oxidoreductase family.</text>
</comment>
<organism evidence="3 4">
    <name type="scientific">Coemansia biformis</name>
    <dbReference type="NCBI Taxonomy" id="1286918"/>
    <lineage>
        <taxon>Eukaryota</taxon>
        <taxon>Fungi</taxon>
        <taxon>Fungi incertae sedis</taxon>
        <taxon>Zoopagomycota</taxon>
        <taxon>Kickxellomycotina</taxon>
        <taxon>Kickxellomycetes</taxon>
        <taxon>Kickxellales</taxon>
        <taxon>Kickxellaceae</taxon>
        <taxon>Coemansia</taxon>
    </lineage>
</organism>
<dbReference type="InterPro" id="IPR027443">
    <property type="entry name" value="IPNS-like_sf"/>
</dbReference>
<dbReference type="InterPro" id="IPR005123">
    <property type="entry name" value="Oxoglu/Fe-dep_dioxygenase_dom"/>
</dbReference>
<dbReference type="PRINTS" id="PR00682">
    <property type="entry name" value="IPNSYNTHASE"/>
</dbReference>
<accession>A0A9W7XT55</accession>
<dbReference type="EMBL" id="JANBOI010003379">
    <property type="protein sequence ID" value="KAJ1718535.1"/>
    <property type="molecule type" value="Genomic_DNA"/>
</dbReference>
<evidence type="ECO:0000256" key="1">
    <source>
        <dbReference type="RuleBase" id="RU003682"/>
    </source>
</evidence>
<proteinExistence type="inferred from homology"/>
<dbReference type="GO" id="GO:0016491">
    <property type="term" value="F:oxidoreductase activity"/>
    <property type="evidence" value="ECO:0007669"/>
    <property type="project" value="UniProtKB-KW"/>
</dbReference>
<dbReference type="PANTHER" id="PTHR47990">
    <property type="entry name" value="2-OXOGLUTARATE (2OG) AND FE(II)-DEPENDENT OXYGENASE SUPERFAMILY PROTEIN-RELATED"/>
    <property type="match status" value="1"/>
</dbReference>
<keyword evidence="1" id="KW-0479">Metal-binding</keyword>
<keyword evidence="1" id="KW-0408">Iron</keyword>
<keyword evidence="4" id="KW-1185">Reference proteome</keyword>
<dbReference type="Proteomes" id="UP001143981">
    <property type="component" value="Unassembled WGS sequence"/>
</dbReference>
<dbReference type="InterPro" id="IPR026992">
    <property type="entry name" value="DIOX_N"/>
</dbReference>
<keyword evidence="1" id="KW-0560">Oxidoreductase</keyword>
<dbReference type="Pfam" id="PF14226">
    <property type="entry name" value="DIOX_N"/>
    <property type="match status" value="1"/>
</dbReference>
<protein>
    <recommendedName>
        <fullName evidence="2">Fe2OG dioxygenase domain-containing protein</fullName>
    </recommendedName>
</protein>
<dbReference type="Pfam" id="PF03171">
    <property type="entry name" value="2OG-FeII_Oxy"/>
    <property type="match status" value="1"/>
</dbReference>
<dbReference type="AlphaFoldDB" id="A0A9W7XT55"/>
<dbReference type="PROSITE" id="PS51471">
    <property type="entry name" value="FE2OG_OXY"/>
    <property type="match status" value="1"/>
</dbReference>
<dbReference type="OrthoDB" id="288590at2759"/>
<reference evidence="3" key="1">
    <citation type="submission" date="2022-07" db="EMBL/GenBank/DDBJ databases">
        <title>Phylogenomic reconstructions and comparative analyses of Kickxellomycotina fungi.</title>
        <authorList>
            <person name="Reynolds N.K."/>
            <person name="Stajich J.E."/>
            <person name="Barry K."/>
            <person name="Grigoriev I.V."/>
            <person name="Crous P."/>
            <person name="Smith M.E."/>
        </authorList>
    </citation>
    <scope>NUCLEOTIDE SEQUENCE</scope>
    <source>
        <strain evidence="3">BCRC 34381</strain>
    </source>
</reference>
<dbReference type="InterPro" id="IPR050231">
    <property type="entry name" value="Iron_ascorbate_oxido_reductase"/>
</dbReference>
<sequence>MADHSGFTEIPVLDLRTAQADKARFLAELRHALLHVGFFYIGGHSIGDGLLAELTQKTVTFFDLPLGEKLATDKIQSPTFLGYSVQGNEITKGRKDNREQFDFANELPDTWLPGRPIHERLSGPNLWPREEAIPGFRSTLQEFFAKAQALSEQLVRLVAEALGLPPDVLLDTYVEPRQQHRAKLIKYPAVDQMNPLDGTQGVGPHRDISSLLTILYQASDHSGLQVQNHRGEWIDARPIPGTFVVNIGTGLEYFTQNAATATTHRVLNPSAGQGPRYSVPFFLGTRLDKRLEPVPMPQEVLDAHPAQVVSDSGHQFASLYAQDPGTYFLLNRISSHRDVGTKYYP</sequence>
<evidence type="ECO:0000259" key="2">
    <source>
        <dbReference type="PROSITE" id="PS51471"/>
    </source>
</evidence>
<comment type="caution">
    <text evidence="3">The sequence shown here is derived from an EMBL/GenBank/DDBJ whole genome shotgun (WGS) entry which is preliminary data.</text>
</comment>
<dbReference type="SUPFAM" id="SSF51197">
    <property type="entry name" value="Clavaminate synthase-like"/>
    <property type="match status" value="1"/>
</dbReference>
<dbReference type="Gene3D" id="2.60.120.330">
    <property type="entry name" value="B-lactam Antibiotic, Isopenicillin N Synthase, Chain"/>
    <property type="match status" value="1"/>
</dbReference>
<feature type="non-terminal residue" evidence="3">
    <location>
        <position position="345"/>
    </location>
</feature>